<reference evidence="2 3" key="2">
    <citation type="submission" date="2020-03" db="EMBL/GenBank/DDBJ databases">
        <authorList>
            <person name="Ichikawa N."/>
            <person name="Kimura A."/>
            <person name="Kitahashi Y."/>
            <person name="Uohara A."/>
        </authorList>
    </citation>
    <scope>NUCLEOTIDE SEQUENCE [LARGE SCALE GENOMIC DNA]</scope>
    <source>
        <strain evidence="2 3">NBRC 105367</strain>
    </source>
</reference>
<accession>A0A6F8YQD6</accession>
<evidence type="ECO:0000313" key="3">
    <source>
        <dbReference type="Proteomes" id="UP000503011"/>
    </source>
</evidence>
<gene>
    <name evidence="2" type="ORF">Psuf_056700</name>
</gene>
<reference evidence="2 3" key="1">
    <citation type="submission" date="2020-03" db="EMBL/GenBank/DDBJ databases">
        <title>Whole genome shotgun sequence of Phytohabitans suffuscus NBRC 105367.</title>
        <authorList>
            <person name="Komaki H."/>
            <person name="Tamura T."/>
        </authorList>
    </citation>
    <scope>NUCLEOTIDE SEQUENCE [LARGE SCALE GENOMIC DNA]</scope>
    <source>
        <strain evidence="2 3">NBRC 105367</strain>
    </source>
</reference>
<sequence>MSGGARVLWAVVVGFIALAIASAIVPPFVAFLGAVVAVAGFWHLTKRSDGPVT</sequence>
<keyword evidence="1" id="KW-0472">Membrane</keyword>
<feature type="transmembrane region" description="Helical" evidence="1">
    <location>
        <begin position="6"/>
        <end position="39"/>
    </location>
</feature>
<dbReference type="Proteomes" id="UP000503011">
    <property type="component" value="Chromosome"/>
</dbReference>
<dbReference type="RefSeq" id="WP_173159738.1">
    <property type="nucleotide sequence ID" value="NZ_AP022871.1"/>
</dbReference>
<name>A0A6F8YQD6_9ACTN</name>
<keyword evidence="1" id="KW-0812">Transmembrane</keyword>
<dbReference type="AlphaFoldDB" id="A0A6F8YQD6"/>
<evidence type="ECO:0000256" key="1">
    <source>
        <dbReference type="SAM" id="Phobius"/>
    </source>
</evidence>
<protein>
    <submittedName>
        <fullName evidence="2">Uncharacterized protein</fullName>
    </submittedName>
</protein>
<dbReference type="KEGG" id="psuu:Psuf_056700"/>
<evidence type="ECO:0000313" key="2">
    <source>
        <dbReference type="EMBL" id="BCB88357.1"/>
    </source>
</evidence>
<keyword evidence="3" id="KW-1185">Reference proteome</keyword>
<dbReference type="EMBL" id="AP022871">
    <property type="protein sequence ID" value="BCB88357.1"/>
    <property type="molecule type" value="Genomic_DNA"/>
</dbReference>
<proteinExistence type="predicted"/>
<organism evidence="2 3">
    <name type="scientific">Phytohabitans suffuscus</name>
    <dbReference type="NCBI Taxonomy" id="624315"/>
    <lineage>
        <taxon>Bacteria</taxon>
        <taxon>Bacillati</taxon>
        <taxon>Actinomycetota</taxon>
        <taxon>Actinomycetes</taxon>
        <taxon>Micromonosporales</taxon>
        <taxon>Micromonosporaceae</taxon>
    </lineage>
</organism>
<keyword evidence="1" id="KW-1133">Transmembrane helix</keyword>